<evidence type="ECO:0000313" key="3">
    <source>
        <dbReference type="EnsemblMetazoa" id="Aqu2.1.11810_001"/>
    </source>
</evidence>
<protein>
    <recommendedName>
        <fullName evidence="2">Death domain-containing protein</fullName>
    </recommendedName>
</protein>
<sequence length="402" mass="44477">EVNDVQGHTLDIKDLDIVIKELTSDQHLPCSVWRRLGLQLGLYDPRLVDIDKKNRGDPVECFHECMSAWLRGEDKVREKGGPSWSSLATALDTIEEKSFASNIRDKYCTSNMMSCEKVREGRPFLVSDNGHKELTEILSDESLSDISNLSLLGGRDIKELIEIAEEFNTPLTTEPTSQKSSSSTQISESDLDNKGDGGVKCNNNKDKGTTTNTLNESQEHGSTSIEKGQSAGTPNTPTSNDESTSPTKQRTPKEILQEYSAKLSKAIAADVSNVVNALFSNDLIPEGTREYVMTVVGVATADKADRTESHWLHSKETLEKHDKLASSDRGNKFFKENVEKSYFHKSKEINALIQRTEDIMINQLENGNRGRAMAKLRVPQLGGVSSPWAILASGWLMGAIFI</sequence>
<dbReference type="SUPFAM" id="SSF47986">
    <property type="entry name" value="DEATH domain"/>
    <property type="match status" value="1"/>
</dbReference>
<dbReference type="PROSITE" id="PS50017">
    <property type="entry name" value="DEATH_DOMAIN"/>
    <property type="match status" value="1"/>
</dbReference>
<organism evidence="3">
    <name type="scientific">Amphimedon queenslandica</name>
    <name type="common">Sponge</name>
    <dbReference type="NCBI Taxonomy" id="400682"/>
    <lineage>
        <taxon>Eukaryota</taxon>
        <taxon>Metazoa</taxon>
        <taxon>Porifera</taxon>
        <taxon>Demospongiae</taxon>
        <taxon>Heteroscleromorpha</taxon>
        <taxon>Haplosclerida</taxon>
        <taxon>Niphatidae</taxon>
        <taxon>Amphimedon</taxon>
    </lineage>
</organism>
<proteinExistence type="predicted"/>
<dbReference type="GO" id="GO:0007165">
    <property type="term" value="P:signal transduction"/>
    <property type="evidence" value="ECO:0007669"/>
    <property type="project" value="InterPro"/>
</dbReference>
<feature type="region of interest" description="Disordered" evidence="1">
    <location>
        <begin position="168"/>
        <end position="253"/>
    </location>
</feature>
<dbReference type="CDD" id="cd01670">
    <property type="entry name" value="Death"/>
    <property type="match status" value="1"/>
</dbReference>
<dbReference type="InParanoid" id="A0A1X7TBI9"/>
<evidence type="ECO:0000256" key="1">
    <source>
        <dbReference type="SAM" id="MobiDB-lite"/>
    </source>
</evidence>
<dbReference type="InterPro" id="IPR000488">
    <property type="entry name" value="Death_dom"/>
</dbReference>
<dbReference type="InterPro" id="IPR011029">
    <property type="entry name" value="DEATH-like_dom_sf"/>
</dbReference>
<dbReference type="AlphaFoldDB" id="A0A1X7TBI9"/>
<reference evidence="3" key="1">
    <citation type="submission" date="2017-05" db="UniProtKB">
        <authorList>
            <consortium name="EnsemblMetazoa"/>
        </authorList>
    </citation>
    <scope>IDENTIFICATION</scope>
</reference>
<dbReference type="Gene3D" id="1.10.533.10">
    <property type="entry name" value="Death Domain, Fas"/>
    <property type="match status" value="1"/>
</dbReference>
<feature type="compositionally biased region" description="Low complexity" evidence="1">
    <location>
        <begin position="172"/>
        <end position="188"/>
    </location>
</feature>
<dbReference type="EnsemblMetazoa" id="Aqu2.1.11810_001">
    <property type="protein sequence ID" value="Aqu2.1.11810_001"/>
    <property type="gene ID" value="Aqu2.1.11810"/>
</dbReference>
<accession>A0A1X7TBI9</accession>
<feature type="compositionally biased region" description="Basic and acidic residues" evidence="1">
    <location>
        <begin position="191"/>
        <end position="208"/>
    </location>
</feature>
<evidence type="ECO:0000259" key="2">
    <source>
        <dbReference type="PROSITE" id="PS50017"/>
    </source>
</evidence>
<feature type="domain" description="Death" evidence="2">
    <location>
        <begin position="33"/>
        <end position="107"/>
    </location>
</feature>
<name>A0A1X7TBI9_AMPQE</name>
<feature type="compositionally biased region" description="Polar residues" evidence="1">
    <location>
        <begin position="220"/>
        <end position="249"/>
    </location>
</feature>